<evidence type="ECO:0000313" key="10">
    <source>
        <dbReference type="EMBL" id="TQM02972.1"/>
    </source>
</evidence>
<feature type="domain" description="Thiolase C-terminal" evidence="9">
    <location>
        <begin position="265"/>
        <end position="385"/>
    </location>
</feature>
<evidence type="ECO:0000313" key="11">
    <source>
        <dbReference type="Proteomes" id="UP000315677"/>
    </source>
</evidence>
<dbReference type="PIRSF" id="PIRSF000429">
    <property type="entry name" value="Ac-CoA_Ac_transf"/>
    <property type="match status" value="1"/>
</dbReference>
<sequence length="387" mass="39281">MPDDLRSRTPVLLSAARTPVGRFGGALRGVDAVELGAAAVRAALERAGGAVPDQILLGNVVQAGNGQNPARVAATRGGVPTTVPGITLNNVCLASMTAAGMAATLVRTGESDTALVGGFESMSRALHGVQVREAARTGDGAMVDLLVRDGLWCALSEQGMGEMSDAATAELGLARADQDALALASHQRAAAATAGGRLAEEIVAVGGLDTDEGIRADSTAERLARLRPAFVEGGTLTAGNSSQMSDAGSAGIVTTGAHASALGVEPLAEIVGHVAVAGPDPTLHLKPAHAARELLKRHGLTPRDVDLWEINEAFAAVVLATERDLELDHDRVNVNGGAIALGHPLGASGFRLVLTLAHEMRRRGAELGVAAICGGGGQGGAILLRRR</sequence>
<dbReference type="NCBIfam" id="TIGR01930">
    <property type="entry name" value="AcCoA-C-Actrans"/>
    <property type="match status" value="1"/>
</dbReference>
<dbReference type="Pfam" id="PF02803">
    <property type="entry name" value="Thiolase_C"/>
    <property type="match status" value="1"/>
</dbReference>
<dbReference type="InterPro" id="IPR002155">
    <property type="entry name" value="Thiolase"/>
</dbReference>
<comment type="caution">
    <text evidence="10">The sequence shown here is derived from an EMBL/GenBank/DDBJ whole genome shotgun (WGS) entry which is preliminary data.</text>
</comment>
<evidence type="ECO:0000256" key="6">
    <source>
        <dbReference type="PIRSR" id="PIRSR000429-1"/>
    </source>
</evidence>
<feature type="active site" description="Proton acceptor" evidence="6">
    <location>
        <position position="343"/>
    </location>
</feature>
<accession>A0A543D0Y4</accession>
<feature type="active site" description="Acyl-thioester intermediate" evidence="6">
    <location>
        <position position="92"/>
    </location>
</feature>
<evidence type="ECO:0000256" key="7">
    <source>
        <dbReference type="RuleBase" id="RU003557"/>
    </source>
</evidence>
<organism evidence="10 11">
    <name type="scientific">Pseudonocardia kunmingensis</name>
    <dbReference type="NCBI Taxonomy" id="630975"/>
    <lineage>
        <taxon>Bacteria</taxon>
        <taxon>Bacillati</taxon>
        <taxon>Actinomycetota</taxon>
        <taxon>Actinomycetes</taxon>
        <taxon>Pseudonocardiales</taxon>
        <taxon>Pseudonocardiaceae</taxon>
        <taxon>Pseudonocardia</taxon>
    </lineage>
</organism>
<evidence type="ECO:0000259" key="8">
    <source>
        <dbReference type="Pfam" id="PF00108"/>
    </source>
</evidence>
<dbReference type="InterPro" id="IPR020616">
    <property type="entry name" value="Thiolase_N"/>
</dbReference>
<evidence type="ECO:0000256" key="2">
    <source>
        <dbReference type="ARBA" id="ARBA00012705"/>
    </source>
</evidence>
<dbReference type="PANTHER" id="PTHR18919">
    <property type="entry name" value="ACETYL-COA C-ACYLTRANSFERASE"/>
    <property type="match status" value="1"/>
</dbReference>
<dbReference type="CDD" id="cd00751">
    <property type="entry name" value="thiolase"/>
    <property type="match status" value="1"/>
</dbReference>
<comment type="similarity">
    <text evidence="1 7">Belongs to the thiolase-like superfamily. Thiolase family.</text>
</comment>
<feature type="domain" description="Thiolase N-terminal" evidence="8">
    <location>
        <begin position="11"/>
        <end position="254"/>
    </location>
</feature>
<dbReference type="AlphaFoldDB" id="A0A543D0Y4"/>
<dbReference type="Pfam" id="PF00108">
    <property type="entry name" value="Thiolase_N"/>
    <property type="match status" value="1"/>
</dbReference>
<evidence type="ECO:0000256" key="5">
    <source>
        <dbReference type="ARBA" id="ARBA00040529"/>
    </source>
</evidence>
<dbReference type="InterPro" id="IPR020613">
    <property type="entry name" value="Thiolase_CS"/>
</dbReference>
<evidence type="ECO:0000256" key="1">
    <source>
        <dbReference type="ARBA" id="ARBA00010982"/>
    </source>
</evidence>
<dbReference type="Proteomes" id="UP000315677">
    <property type="component" value="Unassembled WGS sequence"/>
</dbReference>
<evidence type="ECO:0000256" key="4">
    <source>
        <dbReference type="ARBA" id="ARBA00023315"/>
    </source>
</evidence>
<dbReference type="GO" id="GO:0003985">
    <property type="term" value="F:acetyl-CoA C-acetyltransferase activity"/>
    <property type="evidence" value="ECO:0007669"/>
    <property type="project" value="UniProtKB-EC"/>
</dbReference>
<dbReference type="PANTHER" id="PTHR18919:SF107">
    <property type="entry name" value="ACETYL-COA ACETYLTRANSFERASE, CYTOSOLIC"/>
    <property type="match status" value="1"/>
</dbReference>
<dbReference type="InterPro" id="IPR016039">
    <property type="entry name" value="Thiolase-like"/>
</dbReference>
<dbReference type="PROSITE" id="PS00737">
    <property type="entry name" value="THIOLASE_2"/>
    <property type="match status" value="1"/>
</dbReference>
<dbReference type="InterPro" id="IPR020610">
    <property type="entry name" value="Thiolase_AS"/>
</dbReference>
<protein>
    <recommendedName>
        <fullName evidence="5">Probable acetyl-CoA acetyltransferase</fullName>
        <ecNumber evidence="2">2.3.1.9</ecNumber>
    </recommendedName>
</protein>
<keyword evidence="4 7" id="KW-0012">Acyltransferase</keyword>
<dbReference type="InterPro" id="IPR020617">
    <property type="entry name" value="Thiolase_C"/>
</dbReference>
<reference evidence="10 11" key="1">
    <citation type="submission" date="2019-06" db="EMBL/GenBank/DDBJ databases">
        <title>Sequencing the genomes of 1000 actinobacteria strains.</title>
        <authorList>
            <person name="Klenk H.-P."/>
        </authorList>
    </citation>
    <scope>NUCLEOTIDE SEQUENCE [LARGE SCALE GENOMIC DNA]</scope>
    <source>
        <strain evidence="10 11">DSM 45301</strain>
    </source>
</reference>
<dbReference type="EC" id="2.3.1.9" evidence="2"/>
<dbReference type="OrthoDB" id="9764638at2"/>
<evidence type="ECO:0000256" key="3">
    <source>
        <dbReference type="ARBA" id="ARBA00022679"/>
    </source>
</evidence>
<keyword evidence="11" id="KW-1185">Reference proteome</keyword>
<proteinExistence type="inferred from homology"/>
<dbReference type="Gene3D" id="3.40.47.10">
    <property type="match status" value="1"/>
</dbReference>
<name>A0A543D0Y4_9PSEU</name>
<dbReference type="RefSeq" id="WP_142062606.1">
    <property type="nucleotide sequence ID" value="NZ_VFPA01000006.1"/>
</dbReference>
<gene>
    <name evidence="10" type="ORF">FB558_7619</name>
</gene>
<evidence type="ECO:0000259" key="9">
    <source>
        <dbReference type="Pfam" id="PF02803"/>
    </source>
</evidence>
<dbReference type="EMBL" id="VFPA01000006">
    <property type="protein sequence ID" value="TQM02972.1"/>
    <property type="molecule type" value="Genomic_DNA"/>
</dbReference>
<dbReference type="SUPFAM" id="SSF53901">
    <property type="entry name" value="Thiolase-like"/>
    <property type="match status" value="2"/>
</dbReference>
<keyword evidence="3 7" id="KW-0808">Transferase</keyword>
<dbReference type="PROSITE" id="PS00099">
    <property type="entry name" value="THIOLASE_3"/>
    <property type="match status" value="1"/>
</dbReference>
<feature type="active site" description="Proton acceptor" evidence="6">
    <location>
        <position position="373"/>
    </location>
</feature>